<organism evidence="2 3">
    <name type="scientific">Marinomonas profundi</name>
    <dbReference type="NCBI Taxonomy" id="2726122"/>
    <lineage>
        <taxon>Bacteria</taxon>
        <taxon>Pseudomonadati</taxon>
        <taxon>Pseudomonadota</taxon>
        <taxon>Gammaproteobacteria</taxon>
        <taxon>Oceanospirillales</taxon>
        <taxon>Oceanospirillaceae</taxon>
        <taxon>Marinomonas</taxon>
    </lineage>
</organism>
<evidence type="ECO:0000313" key="2">
    <source>
        <dbReference type="EMBL" id="NLQ17548.1"/>
    </source>
</evidence>
<gene>
    <name evidence="2" type="ORF">HGG82_07890</name>
</gene>
<protein>
    <submittedName>
        <fullName evidence="2">Formylglycine-generating enzyme family protein</fullName>
    </submittedName>
</protein>
<dbReference type="InterPro" id="IPR042095">
    <property type="entry name" value="SUMF_sf"/>
</dbReference>
<dbReference type="Gene3D" id="3.90.1580.10">
    <property type="entry name" value="paralog of FGE (formylglycine-generating enzyme)"/>
    <property type="match status" value="1"/>
</dbReference>
<dbReference type="InterPro" id="IPR005532">
    <property type="entry name" value="SUMF_dom"/>
</dbReference>
<name>A0A847QW94_9GAMM</name>
<reference evidence="2 3" key="1">
    <citation type="submission" date="2020-04" db="EMBL/GenBank/DDBJ databases">
        <title>Marinomonas sp. M1K-6 isolated from the deep seawater of the Mariana Trench.</title>
        <authorList>
            <person name="Li Y."/>
        </authorList>
    </citation>
    <scope>NUCLEOTIDE SEQUENCE [LARGE SCALE GENOMIC DNA]</scope>
    <source>
        <strain evidence="2 3">M1K-6</strain>
    </source>
</reference>
<keyword evidence="3" id="KW-1185">Reference proteome</keyword>
<dbReference type="EMBL" id="JABAEK010000006">
    <property type="protein sequence ID" value="NLQ17548.1"/>
    <property type="molecule type" value="Genomic_DNA"/>
</dbReference>
<evidence type="ECO:0000313" key="3">
    <source>
        <dbReference type="Proteomes" id="UP000586067"/>
    </source>
</evidence>
<dbReference type="SUPFAM" id="SSF56436">
    <property type="entry name" value="C-type lectin-like"/>
    <property type="match status" value="1"/>
</dbReference>
<dbReference type="InterPro" id="IPR016187">
    <property type="entry name" value="CTDL_fold"/>
</dbReference>
<evidence type="ECO:0000259" key="1">
    <source>
        <dbReference type="Pfam" id="PF03781"/>
    </source>
</evidence>
<accession>A0A847QW94</accession>
<dbReference type="Pfam" id="PF03781">
    <property type="entry name" value="FGE-sulfatase"/>
    <property type="match status" value="1"/>
</dbReference>
<dbReference type="Proteomes" id="UP000586067">
    <property type="component" value="Unassembled WGS sequence"/>
</dbReference>
<sequence>MQSAKESFEDIREDATKAINDVNANFATKAASLTITATAGYRNAVEKASGGRNTMILDAQGNENIMVVIPRFNCEDINAAVLAATGVDMQLGVGTHPAFRTNGVDRGEILVGKYQASAGVGGGCSVIGGVQPRTSVNYDTAKSMSANKGANWHMMSIHEWAAIALWSLANDTVPRGNTYYGLAHDARHETALRADNGMPGSVSGTPRTDTGSGPVTWAHDHSAYGVQDLVGNVWEWLDQMRLEDGRIITTLDNDPSIVEENWHRHTAYFDSTSSSQSGTGDVGSSILSSTITNRNGPVGNDAHDNPYVHDALFSTIAKDPSYAPNEALRRLLIESAGDTGLAGGLYVRNYGSRFPLRGGNWYNGSAAGLGALNLGNARSFASTSIGFRPALFV</sequence>
<feature type="domain" description="Sulfatase-modifying factor enzyme-like" evidence="1">
    <location>
        <begin position="131"/>
        <end position="238"/>
    </location>
</feature>
<dbReference type="AlphaFoldDB" id="A0A847QW94"/>
<proteinExistence type="predicted"/>
<comment type="caution">
    <text evidence="2">The sequence shown here is derived from an EMBL/GenBank/DDBJ whole genome shotgun (WGS) entry which is preliminary data.</text>
</comment>